<accession>A0A0P0Y4N3</accession>
<protein>
    <submittedName>
        <fullName evidence="1">Os11g0631850 protein</fullName>
    </submittedName>
</protein>
<reference evidence="2" key="1">
    <citation type="journal article" date="2005" name="Nature">
        <title>The map-based sequence of the rice genome.</title>
        <authorList>
            <consortium name="International rice genome sequencing project (IRGSP)"/>
            <person name="Matsumoto T."/>
            <person name="Wu J."/>
            <person name="Kanamori H."/>
            <person name="Katayose Y."/>
            <person name="Fujisawa M."/>
            <person name="Namiki N."/>
            <person name="Mizuno H."/>
            <person name="Yamamoto K."/>
            <person name="Antonio B.A."/>
            <person name="Baba T."/>
            <person name="Sakata K."/>
            <person name="Nagamura Y."/>
            <person name="Aoki H."/>
            <person name="Arikawa K."/>
            <person name="Arita K."/>
            <person name="Bito T."/>
            <person name="Chiden Y."/>
            <person name="Fujitsuka N."/>
            <person name="Fukunaka R."/>
            <person name="Hamada M."/>
            <person name="Harada C."/>
            <person name="Hayashi A."/>
            <person name="Hijishita S."/>
            <person name="Honda M."/>
            <person name="Hosokawa S."/>
            <person name="Ichikawa Y."/>
            <person name="Idonuma A."/>
            <person name="Iijima M."/>
            <person name="Ikeda M."/>
            <person name="Ikeno M."/>
            <person name="Ito K."/>
            <person name="Ito S."/>
            <person name="Ito T."/>
            <person name="Ito Y."/>
            <person name="Ito Y."/>
            <person name="Iwabuchi A."/>
            <person name="Kamiya K."/>
            <person name="Karasawa W."/>
            <person name="Kurita K."/>
            <person name="Katagiri S."/>
            <person name="Kikuta A."/>
            <person name="Kobayashi H."/>
            <person name="Kobayashi N."/>
            <person name="Machita K."/>
            <person name="Maehara T."/>
            <person name="Masukawa M."/>
            <person name="Mizubayashi T."/>
            <person name="Mukai Y."/>
            <person name="Nagasaki H."/>
            <person name="Nagata Y."/>
            <person name="Naito S."/>
            <person name="Nakashima M."/>
            <person name="Nakama Y."/>
            <person name="Nakamichi Y."/>
            <person name="Nakamura M."/>
            <person name="Meguro A."/>
            <person name="Negishi M."/>
            <person name="Ohta I."/>
            <person name="Ohta T."/>
            <person name="Okamoto M."/>
            <person name="Ono N."/>
            <person name="Saji S."/>
            <person name="Sakaguchi M."/>
            <person name="Sakai K."/>
            <person name="Shibata M."/>
            <person name="Shimokawa T."/>
            <person name="Song J."/>
            <person name="Takazaki Y."/>
            <person name="Terasawa K."/>
            <person name="Tsugane M."/>
            <person name="Tsuji K."/>
            <person name="Ueda S."/>
            <person name="Waki K."/>
            <person name="Yamagata H."/>
            <person name="Yamamoto M."/>
            <person name="Yamamoto S."/>
            <person name="Yamane H."/>
            <person name="Yoshiki S."/>
            <person name="Yoshihara R."/>
            <person name="Yukawa K."/>
            <person name="Zhong H."/>
            <person name="Yano M."/>
            <person name="Yuan Q."/>
            <person name="Ouyang S."/>
            <person name="Liu J."/>
            <person name="Jones K.M."/>
            <person name="Gansberger K."/>
            <person name="Moffat K."/>
            <person name="Hill J."/>
            <person name="Bera J."/>
            <person name="Fadrosh D."/>
            <person name="Jin S."/>
            <person name="Johri S."/>
            <person name="Kim M."/>
            <person name="Overton L."/>
            <person name="Reardon M."/>
            <person name="Tsitrin T."/>
            <person name="Vuong H."/>
            <person name="Weaver B."/>
            <person name="Ciecko A."/>
            <person name="Tallon L."/>
            <person name="Jackson J."/>
            <person name="Pai G."/>
            <person name="Aken S.V."/>
            <person name="Utterback T."/>
            <person name="Reidmuller S."/>
            <person name="Feldblyum T."/>
            <person name="Hsiao J."/>
            <person name="Zismann V."/>
            <person name="Iobst S."/>
            <person name="de Vazeille A.R."/>
            <person name="Buell C.R."/>
            <person name="Ying K."/>
            <person name="Li Y."/>
            <person name="Lu T."/>
            <person name="Huang Y."/>
            <person name="Zhao Q."/>
            <person name="Feng Q."/>
            <person name="Zhang L."/>
            <person name="Zhu J."/>
            <person name="Weng Q."/>
            <person name="Mu J."/>
            <person name="Lu Y."/>
            <person name="Fan D."/>
            <person name="Liu Y."/>
            <person name="Guan J."/>
            <person name="Zhang Y."/>
            <person name="Yu S."/>
            <person name="Liu X."/>
            <person name="Zhang Y."/>
            <person name="Hong G."/>
            <person name="Han B."/>
            <person name="Choisne N."/>
            <person name="Demange N."/>
            <person name="Orjeda G."/>
            <person name="Samain S."/>
            <person name="Cattolico L."/>
            <person name="Pelletier E."/>
            <person name="Couloux A."/>
            <person name="Segurens B."/>
            <person name="Wincker P."/>
            <person name="D'Hont A."/>
            <person name="Scarpelli C."/>
            <person name="Weissenbach J."/>
            <person name="Salanoubat M."/>
            <person name="Quetier F."/>
            <person name="Yu Y."/>
            <person name="Kim H.R."/>
            <person name="Rambo T."/>
            <person name="Currie J."/>
            <person name="Collura K."/>
            <person name="Luo M."/>
            <person name="Yang T."/>
            <person name="Ammiraju J.S.S."/>
            <person name="Engler F."/>
            <person name="Soderlund C."/>
            <person name="Wing R.A."/>
            <person name="Palmer L.E."/>
            <person name="de la Bastide M."/>
            <person name="Spiegel L."/>
            <person name="Nascimento L."/>
            <person name="Zutavern T."/>
            <person name="O'Shaughnessy A."/>
            <person name="Dike S."/>
            <person name="Dedhia N."/>
            <person name="Preston R."/>
            <person name="Balija V."/>
            <person name="McCombie W.R."/>
            <person name="Chow T."/>
            <person name="Chen H."/>
            <person name="Chung M."/>
            <person name="Chen C."/>
            <person name="Shaw J."/>
            <person name="Wu H."/>
            <person name="Hsiao K."/>
            <person name="Chao Y."/>
            <person name="Chu M."/>
            <person name="Cheng C."/>
            <person name="Hour A."/>
            <person name="Lee P."/>
            <person name="Lin S."/>
            <person name="Lin Y."/>
            <person name="Liou J."/>
            <person name="Liu S."/>
            <person name="Hsing Y."/>
            <person name="Raghuvanshi S."/>
            <person name="Mohanty A."/>
            <person name="Bharti A.K."/>
            <person name="Gaur A."/>
            <person name="Gupta V."/>
            <person name="Kumar D."/>
            <person name="Ravi V."/>
            <person name="Vij S."/>
            <person name="Kapur A."/>
            <person name="Khurana P."/>
            <person name="Khurana P."/>
            <person name="Khurana J.P."/>
            <person name="Tyagi A.K."/>
            <person name="Gaikwad K."/>
            <person name="Singh A."/>
            <person name="Dalal V."/>
            <person name="Srivastava S."/>
            <person name="Dixit A."/>
            <person name="Pal A.K."/>
            <person name="Ghazi I.A."/>
            <person name="Yadav M."/>
            <person name="Pandit A."/>
            <person name="Bhargava A."/>
            <person name="Sureshbabu K."/>
            <person name="Batra K."/>
            <person name="Sharma T.R."/>
            <person name="Mohapatra T."/>
            <person name="Singh N.K."/>
            <person name="Messing J."/>
            <person name="Nelson A.B."/>
            <person name="Fuks G."/>
            <person name="Kavchok S."/>
            <person name="Keizer G."/>
            <person name="Linton E."/>
            <person name="Llaca V."/>
            <person name="Song R."/>
            <person name="Tanyolac B."/>
            <person name="Young S."/>
            <person name="Ho-Il K."/>
            <person name="Hahn J.H."/>
            <person name="Sangsakoo G."/>
            <person name="Vanavichit A."/>
            <person name="de Mattos Luiz.A.T."/>
            <person name="Zimmer P.D."/>
            <person name="Malone G."/>
            <person name="Dellagostin O."/>
            <person name="de Oliveira A.C."/>
            <person name="Bevan M."/>
            <person name="Bancroft I."/>
            <person name="Minx P."/>
            <person name="Cordum H."/>
            <person name="Wilson R."/>
            <person name="Cheng Z."/>
            <person name="Jin W."/>
            <person name="Jiang J."/>
            <person name="Leong S.A."/>
            <person name="Iwama H."/>
            <person name="Gojobori T."/>
            <person name="Itoh T."/>
            <person name="Niimura Y."/>
            <person name="Fujii Y."/>
            <person name="Habara T."/>
            <person name="Sakai H."/>
            <person name="Sato Y."/>
            <person name="Wilson G."/>
            <person name="Kumar K."/>
            <person name="McCouch S."/>
            <person name="Juretic N."/>
            <person name="Hoen D."/>
            <person name="Wright S."/>
            <person name="Bruskiewich R."/>
            <person name="Bureau T."/>
            <person name="Miyao A."/>
            <person name="Hirochika H."/>
            <person name="Nishikawa T."/>
            <person name="Kadowaki K."/>
            <person name="Sugiura M."/>
            <person name="Burr B."/>
            <person name="Sasaki T."/>
        </authorList>
    </citation>
    <scope>NUCLEOTIDE SEQUENCE [LARGE SCALE GENOMIC DNA]</scope>
    <source>
        <strain evidence="2">cv. Nipponbare</strain>
    </source>
</reference>
<dbReference type="PaxDb" id="39947-A0A0P0Y4N3"/>
<dbReference type="AlphaFoldDB" id="A0A0P0Y4N3"/>
<sequence length="99" mass="10717">MDSDRLGGCPPTLFVVDPLSEIRASPAPEIELARAEQISMGIGKGTTRIPECITTMKCRKYLGSNVDKVTTNNQSEGVSFLFPITGTNLPFAFHSNCPE</sequence>
<dbReference type="EMBL" id="AP014967">
    <property type="protein sequence ID" value="BAT14949.1"/>
    <property type="molecule type" value="Genomic_DNA"/>
</dbReference>
<evidence type="ECO:0000313" key="1">
    <source>
        <dbReference type="EMBL" id="BAT14949.1"/>
    </source>
</evidence>
<dbReference type="InParanoid" id="A0A0P0Y4N3"/>
<name>A0A0P0Y4N3_ORYSJ</name>
<gene>
    <name evidence="1" type="ordered locus">Os11g0631850</name>
    <name evidence="1" type="ORF">OSNPB_110631850</name>
</gene>
<organism evidence="1 2">
    <name type="scientific">Oryza sativa subsp. japonica</name>
    <name type="common">Rice</name>
    <dbReference type="NCBI Taxonomy" id="39947"/>
    <lineage>
        <taxon>Eukaryota</taxon>
        <taxon>Viridiplantae</taxon>
        <taxon>Streptophyta</taxon>
        <taxon>Embryophyta</taxon>
        <taxon>Tracheophyta</taxon>
        <taxon>Spermatophyta</taxon>
        <taxon>Magnoliopsida</taxon>
        <taxon>Liliopsida</taxon>
        <taxon>Poales</taxon>
        <taxon>Poaceae</taxon>
        <taxon>BOP clade</taxon>
        <taxon>Oryzoideae</taxon>
        <taxon>Oryzeae</taxon>
        <taxon>Oryzinae</taxon>
        <taxon>Oryza</taxon>
        <taxon>Oryza sativa</taxon>
    </lineage>
</organism>
<proteinExistence type="predicted"/>
<keyword evidence="2" id="KW-1185">Reference proteome</keyword>
<evidence type="ECO:0000313" key="2">
    <source>
        <dbReference type="Proteomes" id="UP000059680"/>
    </source>
</evidence>
<dbReference type="Proteomes" id="UP000059680">
    <property type="component" value="Chromosome 11"/>
</dbReference>
<reference evidence="1 2" key="3">
    <citation type="journal article" date="2013" name="Rice">
        <title>Improvement of the Oryza sativa Nipponbare reference genome using next generation sequence and optical map data.</title>
        <authorList>
            <person name="Kawahara Y."/>
            <person name="de la Bastide M."/>
            <person name="Hamilton J.P."/>
            <person name="Kanamori H."/>
            <person name="McCombie W.R."/>
            <person name="Ouyang S."/>
            <person name="Schwartz D.C."/>
            <person name="Tanaka T."/>
            <person name="Wu J."/>
            <person name="Zhou S."/>
            <person name="Childs K.L."/>
            <person name="Davidson R.M."/>
            <person name="Lin H."/>
            <person name="Quesada-Ocampo L."/>
            <person name="Vaillancourt B."/>
            <person name="Sakai H."/>
            <person name="Lee S.S."/>
            <person name="Kim J."/>
            <person name="Numa H."/>
            <person name="Itoh T."/>
            <person name="Buell C.R."/>
            <person name="Matsumoto T."/>
        </authorList>
    </citation>
    <scope>NUCLEOTIDE SEQUENCE [LARGE SCALE GENOMIC DNA]</scope>
    <source>
        <strain evidence="2">cv. Nipponbare</strain>
    </source>
</reference>
<reference evidence="1 2" key="2">
    <citation type="journal article" date="2013" name="Plant Cell Physiol.">
        <title>Rice Annotation Project Database (RAP-DB): an integrative and interactive database for rice genomics.</title>
        <authorList>
            <person name="Sakai H."/>
            <person name="Lee S.S."/>
            <person name="Tanaka T."/>
            <person name="Numa H."/>
            <person name="Kim J."/>
            <person name="Kawahara Y."/>
            <person name="Wakimoto H."/>
            <person name="Yang C.C."/>
            <person name="Iwamoto M."/>
            <person name="Abe T."/>
            <person name="Yamada Y."/>
            <person name="Muto A."/>
            <person name="Inokuchi H."/>
            <person name="Ikemura T."/>
            <person name="Matsumoto T."/>
            <person name="Sasaki T."/>
            <person name="Itoh T."/>
        </authorList>
    </citation>
    <scope>NUCLEOTIDE SEQUENCE [LARGE SCALE GENOMIC DNA]</scope>
    <source>
        <strain evidence="2">cv. Nipponbare</strain>
    </source>
</reference>